<keyword evidence="2" id="KW-1185">Reference proteome</keyword>
<organism evidence="1 2">
    <name type="scientific">Agrotis ipsilon multiple nucleopolyhedrovirus</name>
    <dbReference type="NCBI Taxonomy" id="208013"/>
    <lineage>
        <taxon>Viruses</taxon>
        <taxon>Viruses incertae sedis</taxon>
        <taxon>Naldaviricetes</taxon>
        <taxon>Lefavirales</taxon>
        <taxon>Baculoviridae</taxon>
        <taxon>Alphabaculovirus</taxon>
        <taxon>Alphabaculovirus agipsilonis</taxon>
    </lineage>
</organism>
<proteinExistence type="predicted"/>
<dbReference type="EMBL" id="EU839994">
    <property type="protein sequence ID" value="ACI28845.1"/>
    <property type="molecule type" value="Genomic_DNA"/>
</dbReference>
<evidence type="ECO:0000313" key="2">
    <source>
        <dbReference type="Proteomes" id="UP000204251"/>
    </source>
</evidence>
<dbReference type="Proteomes" id="UP000204251">
    <property type="component" value="Segment"/>
</dbReference>
<dbReference type="RefSeq" id="YP_002268174.1">
    <property type="nucleotide sequence ID" value="NC_011345.1"/>
</dbReference>
<evidence type="ECO:0000313" key="1">
    <source>
        <dbReference type="EMBL" id="ACI28845.1"/>
    </source>
</evidence>
<reference evidence="1 2" key="1">
    <citation type="submission" date="2008-06" db="EMBL/GenBank/DDBJ databases">
        <title>Complete nucleotide sequence analysis of the Agrotis ipsilon multiple nucleopolyhedrovirus.</title>
        <authorList>
            <person name="Harrison R.L."/>
        </authorList>
    </citation>
    <scope>NUCLEOTIDE SEQUENCE [LARGE SCALE GENOMIC DNA]</scope>
    <source>
        <strain evidence="1 2">Illinois</strain>
    </source>
</reference>
<protein>
    <submittedName>
        <fullName evidence="1">Uncharacterized protein</fullName>
    </submittedName>
</protein>
<accession>B6D658</accession>
<sequence>MLHFGAVYIDVVESEHLKLLCESKNFIRNKFIVPFNAECIVVVESRHLIKSKNIFFVS</sequence>
<name>B6D658_9ABAC</name>
<dbReference type="GeneID" id="6965912"/>
<dbReference type="KEGG" id="vg:6965912"/>